<dbReference type="GO" id="GO:0051301">
    <property type="term" value="P:cell division"/>
    <property type="evidence" value="ECO:0007669"/>
    <property type="project" value="UniProtKB-KW"/>
</dbReference>
<feature type="binding site" evidence="10">
    <location>
        <begin position="14"/>
        <end position="16"/>
    </location>
    <ligand>
        <name>UDP-N-acetyl-alpha-D-glucosamine</name>
        <dbReference type="ChEBI" id="CHEBI:57705"/>
    </ligand>
</feature>
<dbReference type="InterPro" id="IPR006009">
    <property type="entry name" value="GlcNAc_MurG"/>
</dbReference>
<dbReference type="GeneID" id="78454440"/>
<comment type="function">
    <text evidence="10">Cell wall formation. Catalyzes the transfer of a GlcNAc subunit on undecaprenyl-pyrophosphoryl-MurNAc-pentapeptide (lipid intermediate I) to form undecaprenyl-pyrophosphoryl-MurNAc-(pentapeptide)GlcNAc (lipid intermediate II).</text>
</comment>
<dbReference type="Proteomes" id="UP000249008">
    <property type="component" value="Chromosome 1"/>
</dbReference>
<dbReference type="PANTHER" id="PTHR21015">
    <property type="entry name" value="UDP-N-ACETYLGLUCOSAMINE--N-ACETYLMURAMYL-(PENTAPEPTIDE) PYROPHOSPHORYL-UNDECAPRENOL N-ACETYLGLUCOSAMINE TRANSFERASE 1"/>
    <property type="match status" value="1"/>
</dbReference>
<evidence type="ECO:0000313" key="13">
    <source>
        <dbReference type="EMBL" id="SQJ15980.1"/>
    </source>
</evidence>
<evidence type="ECO:0000256" key="5">
    <source>
        <dbReference type="ARBA" id="ARBA00022960"/>
    </source>
</evidence>
<evidence type="ECO:0000256" key="6">
    <source>
        <dbReference type="ARBA" id="ARBA00022984"/>
    </source>
</evidence>
<keyword evidence="1 10" id="KW-1003">Cell membrane</keyword>
<dbReference type="GO" id="GO:0005975">
    <property type="term" value="P:carbohydrate metabolic process"/>
    <property type="evidence" value="ECO:0007669"/>
    <property type="project" value="InterPro"/>
</dbReference>
<name>A0AAX1TMR3_9FUSO</name>
<keyword evidence="2 10" id="KW-0132">Cell division</keyword>
<comment type="caution">
    <text evidence="10">Lacks conserved residue(s) required for the propagation of feature annotation.</text>
</comment>
<organism evidence="13 14">
    <name type="scientific">Fusobacterium ulcerans</name>
    <dbReference type="NCBI Taxonomy" id="861"/>
    <lineage>
        <taxon>Bacteria</taxon>
        <taxon>Fusobacteriati</taxon>
        <taxon>Fusobacteriota</taxon>
        <taxon>Fusobacteriia</taxon>
        <taxon>Fusobacteriales</taxon>
        <taxon>Fusobacteriaceae</taxon>
        <taxon>Fusobacterium</taxon>
    </lineage>
</organism>
<evidence type="ECO:0000256" key="1">
    <source>
        <dbReference type="ARBA" id="ARBA00022475"/>
    </source>
</evidence>
<dbReference type="Gene3D" id="3.40.50.2000">
    <property type="entry name" value="Glycogen Phosphorylase B"/>
    <property type="match status" value="2"/>
</dbReference>
<keyword evidence="7 10" id="KW-0472">Membrane</keyword>
<feature type="binding site" evidence="10">
    <location>
        <position position="292"/>
    </location>
    <ligand>
        <name>UDP-N-acetyl-alpha-D-glucosamine</name>
        <dbReference type="ChEBI" id="CHEBI:57705"/>
    </ligand>
</feature>
<keyword evidence="6 10" id="KW-0573">Peptidoglycan synthesis</keyword>
<dbReference type="HAMAP" id="MF_00033">
    <property type="entry name" value="MurG"/>
    <property type="match status" value="1"/>
</dbReference>
<dbReference type="EMBL" id="LS483487">
    <property type="protein sequence ID" value="SQJ15980.1"/>
    <property type="molecule type" value="Genomic_DNA"/>
</dbReference>
<evidence type="ECO:0000256" key="9">
    <source>
        <dbReference type="ARBA" id="ARBA00023316"/>
    </source>
</evidence>
<dbReference type="KEGG" id="ful:C4N20_06445"/>
<gene>
    <name evidence="10 13" type="primary">murG</name>
    <name evidence="13" type="ORF">NCTC12112_03180</name>
</gene>
<evidence type="ECO:0000256" key="7">
    <source>
        <dbReference type="ARBA" id="ARBA00023136"/>
    </source>
</evidence>
<reference evidence="13 14" key="1">
    <citation type="submission" date="2018-06" db="EMBL/GenBank/DDBJ databases">
        <authorList>
            <consortium name="Pathogen Informatics"/>
            <person name="Doyle S."/>
        </authorList>
    </citation>
    <scope>NUCLEOTIDE SEQUENCE [LARGE SCALE GENOMIC DNA]</scope>
    <source>
        <strain evidence="13 14">NCTC12112</strain>
    </source>
</reference>
<evidence type="ECO:0000256" key="2">
    <source>
        <dbReference type="ARBA" id="ARBA00022618"/>
    </source>
</evidence>
<evidence type="ECO:0000256" key="8">
    <source>
        <dbReference type="ARBA" id="ARBA00023306"/>
    </source>
</evidence>
<sequence>MRNLKKIILTTGGTGGHIYPALAVAEGLKLKNIDVLFVGTSIRMEKEIVPEAGFRFIGLDIKPPKNIKSIFKYLKGVWQGIKIVAKEKPDAIIGFGNYISVPAIIGGILLRKKVYLQEQNANLGWTNKVLYKFAEKTFLAFDKTYDDIPLKYQKRFDVTGNPLREEINYVNENEERERLKLEEDEKVILITGGSLGAKDINDAVIKSWDKFLEDKKLRVYWATGENNFEDITKRIVKTKMSDTVKPYFNNMINIMAAADLIICRAGALTISEIIELEKPSIIIPYNSLKVGQYDNAKILEENNSALVYTNTEADTAIEKALELVKNEEALKSMRVRIRSLKKSNAVEKIINDLDIWRN</sequence>
<dbReference type="EC" id="2.4.1.227" evidence="10"/>
<dbReference type="PANTHER" id="PTHR21015:SF22">
    <property type="entry name" value="GLYCOSYLTRANSFERASE"/>
    <property type="match status" value="1"/>
</dbReference>
<dbReference type="GO" id="GO:0005886">
    <property type="term" value="C:plasma membrane"/>
    <property type="evidence" value="ECO:0007669"/>
    <property type="project" value="UniProtKB-SubCell"/>
</dbReference>
<evidence type="ECO:0000256" key="4">
    <source>
        <dbReference type="ARBA" id="ARBA00022679"/>
    </source>
</evidence>
<dbReference type="GO" id="GO:0009252">
    <property type="term" value="P:peptidoglycan biosynthetic process"/>
    <property type="evidence" value="ECO:0007669"/>
    <property type="project" value="UniProtKB-UniRule"/>
</dbReference>
<dbReference type="GO" id="GO:0008360">
    <property type="term" value="P:regulation of cell shape"/>
    <property type="evidence" value="ECO:0007669"/>
    <property type="project" value="UniProtKB-KW"/>
</dbReference>
<proteinExistence type="inferred from homology"/>
<comment type="subcellular location">
    <subcellularLocation>
        <location evidence="10">Cell membrane</location>
        <topology evidence="10">Peripheral membrane protein</topology>
        <orientation evidence="10">Cytoplasmic side</orientation>
    </subcellularLocation>
</comment>
<dbReference type="CDD" id="cd03785">
    <property type="entry name" value="GT28_MurG"/>
    <property type="match status" value="1"/>
</dbReference>
<keyword evidence="5 10" id="KW-0133">Cell shape</keyword>
<evidence type="ECO:0000259" key="11">
    <source>
        <dbReference type="Pfam" id="PF03033"/>
    </source>
</evidence>
<protein>
    <recommendedName>
        <fullName evidence="10">UDP-N-acetylglucosamine--N-acetylmuramyl-(pentapeptide) pyrophosphoryl-undecaprenol N-acetylglucosamine transferase</fullName>
        <ecNumber evidence="10">2.4.1.227</ecNumber>
    </recommendedName>
    <alternativeName>
        <fullName evidence="10">Undecaprenyl-PP-MurNAc-pentapeptide-UDPGlcNAc GlcNAc transferase</fullName>
    </alternativeName>
</protein>
<comment type="catalytic activity">
    <reaction evidence="10">
        <text>di-trans,octa-cis-undecaprenyl diphospho-N-acetyl-alpha-D-muramoyl-L-alanyl-D-glutamyl-meso-2,6-diaminopimeloyl-D-alanyl-D-alanine + UDP-N-acetyl-alpha-D-glucosamine = di-trans,octa-cis-undecaprenyl diphospho-[N-acetyl-alpha-D-glucosaminyl-(1-&gt;4)]-N-acetyl-alpha-D-muramoyl-L-alanyl-D-glutamyl-meso-2,6-diaminopimeloyl-D-alanyl-D-alanine + UDP + H(+)</text>
        <dbReference type="Rhea" id="RHEA:31227"/>
        <dbReference type="ChEBI" id="CHEBI:15378"/>
        <dbReference type="ChEBI" id="CHEBI:57705"/>
        <dbReference type="ChEBI" id="CHEBI:58223"/>
        <dbReference type="ChEBI" id="CHEBI:61387"/>
        <dbReference type="ChEBI" id="CHEBI:61388"/>
        <dbReference type="EC" id="2.4.1.227"/>
    </reaction>
</comment>
<dbReference type="Pfam" id="PF03033">
    <property type="entry name" value="Glyco_transf_28"/>
    <property type="match status" value="1"/>
</dbReference>
<feature type="domain" description="Glycosyltransferase family 28 N-terminal" evidence="11">
    <location>
        <begin position="7"/>
        <end position="138"/>
    </location>
</feature>
<feature type="binding site" evidence="10">
    <location>
        <position position="164"/>
    </location>
    <ligand>
        <name>UDP-N-acetyl-alpha-D-glucosamine</name>
        <dbReference type="ChEBI" id="CHEBI:57705"/>
    </ligand>
</feature>
<keyword evidence="8 10" id="KW-0131">Cell cycle</keyword>
<dbReference type="InterPro" id="IPR004276">
    <property type="entry name" value="GlycoTrans_28_N"/>
</dbReference>
<accession>A0AAX1TMR3</accession>
<dbReference type="InterPro" id="IPR007235">
    <property type="entry name" value="Glyco_trans_28_C"/>
</dbReference>
<dbReference type="SUPFAM" id="SSF53756">
    <property type="entry name" value="UDP-Glycosyltransferase/glycogen phosphorylase"/>
    <property type="match status" value="1"/>
</dbReference>
<evidence type="ECO:0000256" key="3">
    <source>
        <dbReference type="ARBA" id="ARBA00022676"/>
    </source>
</evidence>
<dbReference type="RefSeq" id="WP_005982357.1">
    <property type="nucleotide sequence ID" value="NZ_BAABXY010000001.1"/>
</dbReference>
<feature type="binding site" evidence="10">
    <location>
        <position position="194"/>
    </location>
    <ligand>
        <name>UDP-N-acetyl-alpha-D-glucosamine</name>
        <dbReference type="ChEBI" id="CHEBI:57705"/>
    </ligand>
</feature>
<keyword evidence="3 10" id="KW-0328">Glycosyltransferase</keyword>
<dbReference type="NCBIfam" id="TIGR01133">
    <property type="entry name" value="murG"/>
    <property type="match status" value="1"/>
</dbReference>
<feature type="domain" description="Glycosyl transferase family 28 C-terminal" evidence="12">
    <location>
        <begin position="187"/>
        <end position="343"/>
    </location>
</feature>
<dbReference type="AlphaFoldDB" id="A0AAX1TMR3"/>
<keyword evidence="4 10" id="KW-0808">Transferase</keyword>
<comment type="similarity">
    <text evidence="10">Belongs to the glycosyltransferase 28 family. MurG subfamily.</text>
</comment>
<dbReference type="Pfam" id="PF04101">
    <property type="entry name" value="Glyco_tran_28_C"/>
    <property type="match status" value="1"/>
</dbReference>
<evidence type="ECO:0000256" key="10">
    <source>
        <dbReference type="HAMAP-Rule" id="MF_00033"/>
    </source>
</evidence>
<evidence type="ECO:0000313" key="14">
    <source>
        <dbReference type="Proteomes" id="UP000249008"/>
    </source>
</evidence>
<dbReference type="GO" id="GO:0050511">
    <property type="term" value="F:undecaprenyldiphospho-muramoylpentapeptide beta-N-acetylglucosaminyltransferase activity"/>
    <property type="evidence" value="ECO:0007669"/>
    <property type="project" value="UniProtKB-UniRule"/>
</dbReference>
<feature type="binding site" evidence="10">
    <location>
        <position position="120"/>
    </location>
    <ligand>
        <name>UDP-N-acetyl-alpha-D-glucosamine</name>
        <dbReference type="ChEBI" id="CHEBI:57705"/>
    </ligand>
</feature>
<dbReference type="GO" id="GO:0071555">
    <property type="term" value="P:cell wall organization"/>
    <property type="evidence" value="ECO:0007669"/>
    <property type="project" value="UniProtKB-KW"/>
</dbReference>
<comment type="pathway">
    <text evidence="10">Cell wall biogenesis; peptidoglycan biosynthesis.</text>
</comment>
<evidence type="ECO:0000259" key="12">
    <source>
        <dbReference type="Pfam" id="PF04101"/>
    </source>
</evidence>
<keyword evidence="9 10" id="KW-0961">Cell wall biogenesis/degradation</keyword>